<organism evidence="1 2">
    <name type="scientific">Ferrovum myxofaciens</name>
    <dbReference type="NCBI Taxonomy" id="416213"/>
    <lineage>
        <taxon>Bacteria</taxon>
        <taxon>Pseudomonadati</taxon>
        <taxon>Pseudomonadota</taxon>
        <taxon>Betaproteobacteria</taxon>
        <taxon>Ferrovales</taxon>
        <taxon>Ferrovaceae</taxon>
        <taxon>Ferrovum</taxon>
    </lineage>
</organism>
<evidence type="ECO:0000313" key="2">
    <source>
        <dbReference type="Proteomes" id="UP000075653"/>
    </source>
</evidence>
<dbReference type="STRING" id="1789004.FEMY_23020"/>
<proteinExistence type="predicted"/>
<gene>
    <name evidence="1" type="ORF">FEMY_23020</name>
</gene>
<dbReference type="EMBL" id="LRRD01000100">
    <property type="protein sequence ID" value="KXW57176.1"/>
    <property type="molecule type" value="Genomic_DNA"/>
</dbReference>
<dbReference type="RefSeq" id="WP_062188578.1">
    <property type="nucleotide sequence ID" value="NZ_LRRD01000100.1"/>
</dbReference>
<comment type="caution">
    <text evidence="1">The sequence shown here is derived from an EMBL/GenBank/DDBJ whole genome shotgun (WGS) entry which is preliminary data.</text>
</comment>
<dbReference type="AlphaFoldDB" id="A0A149VVG8"/>
<name>A0A149VVG8_9PROT</name>
<dbReference type="Proteomes" id="UP000075653">
    <property type="component" value="Unassembled WGS sequence"/>
</dbReference>
<dbReference type="PATRIC" id="fig|1789004.3.peg.2425"/>
<keyword evidence="2" id="KW-1185">Reference proteome</keyword>
<accession>A0A149VVG8</accession>
<evidence type="ECO:0000313" key="1">
    <source>
        <dbReference type="EMBL" id="KXW57176.1"/>
    </source>
</evidence>
<protein>
    <submittedName>
        <fullName evidence="1">Uncharacterized protein</fullName>
    </submittedName>
</protein>
<reference evidence="1 2" key="1">
    <citation type="submission" date="2016-01" db="EMBL/GenBank/DDBJ databases">
        <title>Genome sequence of the acidophilic iron oxidising Ferrovum strain Z-31.</title>
        <authorList>
            <person name="Poehlein A."/>
            <person name="Ullrich S.R."/>
            <person name="Schloemann M."/>
            <person name="Muehling M."/>
            <person name="Daniel R."/>
        </authorList>
    </citation>
    <scope>NUCLEOTIDE SEQUENCE [LARGE SCALE GENOMIC DNA]</scope>
    <source>
        <strain evidence="1 2">Z-31</strain>
    </source>
</reference>
<sequence>MDDETKYEKELAGYIADMLPLQYETFLENKRLIMGNSFFTENVPNPTPQQIAGDEAFNKETLLFAARLGANTSKKTVEVNSRNLPKDELILQLIHELVITEMGYEDCRHDNWRLLNQILPDAQKKLREALDIDFQTGSANDPRHLGGGRIVKGHLEQHIALIGQIIEGANDHEKRLNSIRGRNAVQGKIKHDPKQIKKEEVKSCWVKWQEAPTKYESKAAFARDMIEKYGDVLKSHKSIEDWCREWEKE</sequence>